<name>A0A1I5AGQ1_9MICO</name>
<keyword evidence="3" id="KW-1185">Reference proteome</keyword>
<dbReference type="Proteomes" id="UP000198867">
    <property type="component" value="Unassembled WGS sequence"/>
</dbReference>
<protein>
    <recommendedName>
        <fullName evidence="4">Galactose mutarotase</fullName>
    </recommendedName>
</protein>
<evidence type="ECO:0000313" key="3">
    <source>
        <dbReference type="Proteomes" id="UP000198867"/>
    </source>
</evidence>
<evidence type="ECO:0008006" key="4">
    <source>
        <dbReference type="Google" id="ProtNLM"/>
    </source>
</evidence>
<dbReference type="STRING" id="995034.SAMN05216219_1450"/>
<proteinExistence type="predicted"/>
<dbReference type="InterPro" id="IPR014718">
    <property type="entry name" value="GH-type_carb-bd"/>
</dbReference>
<evidence type="ECO:0000313" key="2">
    <source>
        <dbReference type="EMBL" id="SFN61607.1"/>
    </source>
</evidence>
<organism evidence="2 3">
    <name type="scientific">Mycetocola miduiensis</name>
    <dbReference type="NCBI Taxonomy" id="995034"/>
    <lineage>
        <taxon>Bacteria</taxon>
        <taxon>Bacillati</taxon>
        <taxon>Actinomycetota</taxon>
        <taxon>Actinomycetes</taxon>
        <taxon>Micrococcales</taxon>
        <taxon>Microbacteriaceae</taxon>
        <taxon>Mycetocola</taxon>
    </lineage>
</organism>
<gene>
    <name evidence="2" type="ORF">SAMN05216219_1450</name>
</gene>
<evidence type="ECO:0000256" key="1">
    <source>
        <dbReference type="SAM" id="MobiDB-lite"/>
    </source>
</evidence>
<dbReference type="OrthoDB" id="9791280at2"/>
<dbReference type="GO" id="GO:0030246">
    <property type="term" value="F:carbohydrate binding"/>
    <property type="evidence" value="ECO:0007669"/>
    <property type="project" value="InterPro"/>
</dbReference>
<dbReference type="CDD" id="cd09023">
    <property type="entry name" value="Aldose_epim_Ec_c4013"/>
    <property type="match status" value="1"/>
</dbReference>
<reference evidence="3" key="1">
    <citation type="submission" date="2016-10" db="EMBL/GenBank/DDBJ databases">
        <authorList>
            <person name="Varghese N."/>
            <person name="Submissions S."/>
        </authorList>
    </citation>
    <scope>NUCLEOTIDE SEQUENCE [LARGE SCALE GENOMIC DNA]</scope>
    <source>
        <strain evidence="3">CGMCC 1.11101</strain>
    </source>
</reference>
<accession>A0A1I5AGQ1</accession>
<feature type="region of interest" description="Disordered" evidence="1">
    <location>
        <begin position="1"/>
        <end position="20"/>
    </location>
</feature>
<dbReference type="AlphaFoldDB" id="A0A1I5AGQ1"/>
<dbReference type="InterPro" id="IPR027839">
    <property type="entry name" value="DUF4432"/>
</dbReference>
<dbReference type="RefSeq" id="WP_090710078.1">
    <property type="nucleotide sequence ID" value="NZ_FOVM01000003.1"/>
</dbReference>
<dbReference type="Pfam" id="PF14486">
    <property type="entry name" value="DUF4432"/>
    <property type="match status" value="1"/>
</dbReference>
<dbReference type="Gene3D" id="2.70.98.10">
    <property type="match status" value="1"/>
</dbReference>
<sequence length="347" mass="37011">MRSSSSPIMGEDARRRVGSPTQLVRVDRAELTDGPGAGSPVLIVRNPRGVSFEVLLDRAMDIGWADALNMPLAWSTQRGRVASTRYEPAGANWTRTFGGGLITTCGLASTGMPSTVDGIEYGLHGRIGHTPAENVTWRFGADVSGPLVEITGDVVEAALGAPTLRLTRIIRAWCDRPVIEVHDVVTNDGFVEAGHMYRHHINLGYPLIDAGSSLSTDAAAFALRGGGVADPLDTMRLDVAEHVVDESVTYARSGPTGALTVTAPHRGVAFSIEWTAETFPLLVAWRDPSPGVNVLGIEPSTSRDDGRAEASQTGELITLAPGETRTYRTRMSLLPIAAHADLKIDDL</sequence>
<dbReference type="EMBL" id="FOVM01000003">
    <property type="protein sequence ID" value="SFN61607.1"/>
    <property type="molecule type" value="Genomic_DNA"/>
</dbReference>